<protein>
    <recommendedName>
        <fullName evidence="2">histidine kinase</fullName>
        <ecNumber evidence="2">2.7.13.3</ecNumber>
    </recommendedName>
</protein>
<feature type="transmembrane region" description="Helical" evidence="10">
    <location>
        <begin position="81"/>
        <end position="97"/>
    </location>
</feature>
<keyword evidence="14" id="KW-1185">Reference proteome</keyword>
<feature type="domain" description="Signal transduction histidine kinase subgroup 3 dimerisation and phosphoacceptor" evidence="12">
    <location>
        <begin position="183"/>
        <end position="246"/>
    </location>
</feature>
<evidence type="ECO:0000256" key="6">
    <source>
        <dbReference type="ARBA" id="ARBA00022777"/>
    </source>
</evidence>
<evidence type="ECO:0000256" key="3">
    <source>
        <dbReference type="ARBA" id="ARBA00022553"/>
    </source>
</evidence>
<gene>
    <name evidence="13" type="ORF">AB0887_09195</name>
</gene>
<evidence type="ECO:0000256" key="2">
    <source>
        <dbReference type="ARBA" id="ARBA00012438"/>
    </source>
</evidence>
<organism evidence="13 14">
    <name type="scientific">Streptomyces huasconensis</name>
    <dbReference type="NCBI Taxonomy" id="1854574"/>
    <lineage>
        <taxon>Bacteria</taxon>
        <taxon>Bacillati</taxon>
        <taxon>Actinomycetota</taxon>
        <taxon>Actinomycetes</taxon>
        <taxon>Kitasatosporales</taxon>
        <taxon>Streptomycetaceae</taxon>
        <taxon>Streptomyces</taxon>
    </lineage>
</organism>
<sequence length="549" mass="58540">MRRHLTPPNPVAADIALWAVFATAGALWFGDARKASVAWDLVLPLAVLGVAVALSRRRPGVAVLLANCPCAVGLAGSESPANVYALTLACMSFLLGARTATARVPLLVLAGCLTADLAVLAVLRSPAVWWFYAMTMLPAALLLPWLAGRYWRTRRELVEGGWQLARSLEERQHLAAERARLAERAAIAADMHDSLGHVLSLVALRAGALELSPTLTPQDRDDVAELRRSVSDAVDQLRETVTVLRADPRPGADSAATDTVEELLGRAVASGVPVRWERGGPPPTRSPLVERAVYRVIQEALTNATKHAPGSTVHVTITHAADATRVWVVNTPSKSGCSQEPPPLTSGGNHGLAGLRERVTVLGGTLRAGPYEEGFEVTAVLPHHAPAQAPPPGTVDNGPPTPADRAAPAEEMPLPVPESVRRQARIRRSARWRFAAALAVPAAVAAVFLPSAAYLAYQLTGSVLSPSRYEEMRVGAPRAELVRLLPRRPFPYAPDSLRAAPRPPGTTCDFYRSNGNVLDDVDLYRLCYSGGRLVAKDTLNAGGDTAFPS</sequence>
<dbReference type="Gene3D" id="1.20.5.1930">
    <property type="match status" value="1"/>
</dbReference>
<keyword evidence="8" id="KW-0902">Two-component regulatory system</keyword>
<reference evidence="13 14" key="1">
    <citation type="submission" date="2024-06" db="EMBL/GenBank/DDBJ databases">
        <title>The Natural Products Discovery Center: Release of the First 8490 Sequenced Strains for Exploring Actinobacteria Biosynthetic Diversity.</title>
        <authorList>
            <person name="Kalkreuter E."/>
            <person name="Kautsar S.A."/>
            <person name="Yang D."/>
            <person name="Bader C.D."/>
            <person name="Teijaro C.N."/>
            <person name="Fluegel L."/>
            <person name="Davis C.M."/>
            <person name="Simpson J.R."/>
            <person name="Lauterbach L."/>
            <person name="Steele A.D."/>
            <person name="Gui C."/>
            <person name="Meng S."/>
            <person name="Li G."/>
            <person name="Viehrig K."/>
            <person name="Ye F."/>
            <person name="Su P."/>
            <person name="Kiefer A.F."/>
            <person name="Nichols A."/>
            <person name="Cepeda A.J."/>
            <person name="Yan W."/>
            <person name="Fan B."/>
            <person name="Jiang Y."/>
            <person name="Adhikari A."/>
            <person name="Zheng C.-J."/>
            <person name="Schuster L."/>
            <person name="Cowan T.M."/>
            <person name="Smanski M.J."/>
            <person name="Chevrette M.G."/>
            <person name="De Carvalho L.P.S."/>
            <person name="Shen B."/>
        </authorList>
    </citation>
    <scope>NUCLEOTIDE SEQUENCE [LARGE SCALE GENOMIC DNA]</scope>
    <source>
        <strain evidence="13 14">NPDC047833</strain>
    </source>
</reference>
<evidence type="ECO:0000256" key="4">
    <source>
        <dbReference type="ARBA" id="ARBA00022679"/>
    </source>
</evidence>
<dbReference type="PANTHER" id="PTHR24421:SF10">
    <property type="entry name" value="NITRATE_NITRITE SENSOR PROTEIN NARQ"/>
    <property type="match status" value="1"/>
</dbReference>
<name>A0ABV3LRP1_9ACTN</name>
<dbReference type="Gene3D" id="3.30.565.10">
    <property type="entry name" value="Histidine kinase-like ATPase, C-terminal domain"/>
    <property type="match status" value="1"/>
</dbReference>
<feature type="region of interest" description="Disordered" evidence="9">
    <location>
        <begin position="332"/>
        <end position="351"/>
    </location>
</feature>
<dbReference type="Pfam" id="PF02518">
    <property type="entry name" value="HATPase_c"/>
    <property type="match status" value="1"/>
</dbReference>
<keyword evidence="3" id="KW-0597">Phosphoprotein</keyword>
<evidence type="ECO:0000256" key="1">
    <source>
        <dbReference type="ARBA" id="ARBA00000085"/>
    </source>
</evidence>
<feature type="transmembrane region" description="Helical" evidence="10">
    <location>
        <begin position="104"/>
        <end position="123"/>
    </location>
</feature>
<keyword evidence="4" id="KW-0808">Transferase</keyword>
<feature type="transmembrane region" description="Helical" evidence="10">
    <location>
        <begin position="129"/>
        <end position="147"/>
    </location>
</feature>
<comment type="catalytic activity">
    <reaction evidence="1">
        <text>ATP + protein L-histidine = ADP + protein N-phospho-L-histidine.</text>
        <dbReference type="EC" id="2.7.13.3"/>
    </reaction>
</comment>
<dbReference type="EMBL" id="JBEYRS010000003">
    <property type="protein sequence ID" value="MEW2362122.1"/>
    <property type="molecule type" value="Genomic_DNA"/>
</dbReference>
<evidence type="ECO:0000313" key="13">
    <source>
        <dbReference type="EMBL" id="MEW2362122.1"/>
    </source>
</evidence>
<keyword evidence="6 13" id="KW-0418">Kinase</keyword>
<evidence type="ECO:0000259" key="11">
    <source>
        <dbReference type="Pfam" id="PF02518"/>
    </source>
</evidence>
<keyword evidence="10" id="KW-0472">Membrane</keyword>
<evidence type="ECO:0000313" key="14">
    <source>
        <dbReference type="Proteomes" id="UP001553843"/>
    </source>
</evidence>
<keyword evidence="10" id="KW-1133">Transmembrane helix</keyword>
<dbReference type="RefSeq" id="WP_359771354.1">
    <property type="nucleotide sequence ID" value="NZ_JBEYRR010000001.1"/>
</dbReference>
<accession>A0ABV3LRP1</accession>
<evidence type="ECO:0000256" key="5">
    <source>
        <dbReference type="ARBA" id="ARBA00022741"/>
    </source>
</evidence>
<feature type="domain" description="Histidine kinase/HSP90-like ATPase" evidence="11">
    <location>
        <begin position="290"/>
        <end position="383"/>
    </location>
</feature>
<dbReference type="EC" id="2.7.13.3" evidence="2"/>
<evidence type="ECO:0000256" key="9">
    <source>
        <dbReference type="SAM" id="MobiDB-lite"/>
    </source>
</evidence>
<keyword evidence="5" id="KW-0547">Nucleotide-binding</keyword>
<dbReference type="CDD" id="cd16917">
    <property type="entry name" value="HATPase_UhpB-NarQ-NarX-like"/>
    <property type="match status" value="1"/>
</dbReference>
<evidence type="ECO:0000256" key="7">
    <source>
        <dbReference type="ARBA" id="ARBA00022840"/>
    </source>
</evidence>
<dbReference type="InterPro" id="IPR011712">
    <property type="entry name" value="Sig_transdc_His_kin_sub3_dim/P"/>
</dbReference>
<evidence type="ECO:0000256" key="10">
    <source>
        <dbReference type="SAM" id="Phobius"/>
    </source>
</evidence>
<comment type="caution">
    <text evidence="13">The sequence shown here is derived from an EMBL/GenBank/DDBJ whole genome shotgun (WGS) entry which is preliminary data.</text>
</comment>
<keyword evidence="7" id="KW-0067">ATP-binding</keyword>
<keyword evidence="10" id="KW-0812">Transmembrane</keyword>
<dbReference type="GO" id="GO:0016301">
    <property type="term" value="F:kinase activity"/>
    <property type="evidence" value="ECO:0007669"/>
    <property type="project" value="UniProtKB-KW"/>
</dbReference>
<dbReference type="InterPro" id="IPR050482">
    <property type="entry name" value="Sensor_HK_TwoCompSys"/>
</dbReference>
<dbReference type="Proteomes" id="UP001553843">
    <property type="component" value="Unassembled WGS sequence"/>
</dbReference>
<evidence type="ECO:0000256" key="8">
    <source>
        <dbReference type="ARBA" id="ARBA00023012"/>
    </source>
</evidence>
<proteinExistence type="predicted"/>
<feature type="transmembrane region" description="Helical" evidence="10">
    <location>
        <begin position="36"/>
        <end position="54"/>
    </location>
</feature>
<dbReference type="InterPro" id="IPR036890">
    <property type="entry name" value="HATPase_C_sf"/>
</dbReference>
<feature type="region of interest" description="Disordered" evidence="9">
    <location>
        <begin position="384"/>
        <end position="411"/>
    </location>
</feature>
<evidence type="ECO:0000259" key="12">
    <source>
        <dbReference type="Pfam" id="PF07730"/>
    </source>
</evidence>
<dbReference type="InterPro" id="IPR003594">
    <property type="entry name" value="HATPase_dom"/>
</dbReference>
<dbReference type="Pfam" id="PF07730">
    <property type="entry name" value="HisKA_3"/>
    <property type="match status" value="1"/>
</dbReference>
<feature type="transmembrane region" description="Helical" evidence="10">
    <location>
        <begin position="12"/>
        <end position="30"/>
    </location>
</feature>
<feature type="transmembrane region" description="Helical" evidence="10">
    <location>
        <begin position="432"/>
        <end position="457"/>
    </location>
</feature>
<dbReference type="PANTHER" id="PTHR24421">
    <property type="entry name" value="NITRATE/NITRITE SENSOR PROTEIN NARX-RELATED"/>
    <property type="match status" value="1"/>
</dbReference>
<dbReference type="SUPFAM" id="SSF55874">
    <property type="entry name" value="ATPase domain of HSP90 chaperone/DNA topoisomerase II/histidine kinase"/>
    <property type="match status" value="1"/>
</dbReference>